<gene>
    <name evidence="1" type="ORF">BKA67DRAFT_586258</name>
</gene>
<dbReference type="RefSeq" id="XP_045952221.1">
    <property type="nucleotide sequence ID" value="XM_046104243.1"/>
</dbReference>
<sequence>MWLRLKPLLQVGAIHSLTTCAHSRQSERETRQEMASWRKAADEGHEMVARHGMSPVSEPTFLVLYLRDHCSFIMETHRHEIFSNKHVFL</sequence>
<reference evidence="1" key="1">
    <citation type="journal article" date="2021" name="Nat. Commun.">
        <title>Genetic determinants of endophytism in the Arabidopsis root mycobiome.</title>
        <authorList>
            <person name="Mesny F."/>
            <person name="Miyauchi S."/>
            <person name="Thiergart T."/>
            <person name="Pickel B."/>
            <person name="Atanasova L."/>
            <person name="Karlsson M."/>
            <person name="Huettel B."/>
            <person name="Barry K.W."/>
            <person name="Haridas S."/>
            <person name="Chen C."/>
            <person name="Bauer D."/>
            <person name="Andreopoulos W."/>
            <person name="Pangilinan J."/>
            <person name="LaButti K."/>
            <person name="Riley R."/>
            <person name="Lipzen A."/>
            <person name="Clum A."/>
            <person name="Drula E."/>
            <person name="Henrissat B."/>
            <person name="Kohler A."/>
            <person name="Grigoriev I.V."/>
            <person name="Martin F.M."/>
            <person name="Hacquard S."/>
        </authorList>
    </citation>
    <scope>NUCLEOTIDE SEQUENCE</scope>
    <source>
        <strain evidence="1">MPI-SDFR-AT-0073</strain>
    </source>
</reference>
<protein>
    <submittedName>
        <fullName evidence="1">Uncharacterized protein</fullName>
    </submittedName>
</protein>
<dbReference type="AlphaFoldDB" id="A0A9P8UB89"/>
<evidence type="ECO:0000313" key="2">
    <source>
        <dbReference type="Proteomes" id="UP000758603"/>
    </source>
</evidence>
<proteinExistence type="predicted"/>
<name>A0A9P8UB89_9PEZI</name>
<keyword evidence="2" id="KW-1185">Reference proteome</keyword>
<dbReference type="GeneID" id="70133134"/>
<evidence type="ECO:0000313" key="1">
    <source>
        <dbReference type="EMBL" id="KAH6645707.1"/>
    </source>
</evidence>
<feature type="non-terminal residue" evidence="1">
    <location>
        <position position="1"/>
    </location>
</feature>
<organism evidence="1 2">
    <name type="scientific">Truncatella angustata</name>
    <dbReference type="NCBI Taxonomy" id="152316"/>
    <lineage>
        <taxon>Eukaryota</taxon>
        <taxon>Fungi</taxon>
        <taxon>Dikarya</taxon>
        <taxon>Ascomycota</taxon>
        <taxon>Pezizomycotina</taxon>
        <taxon>Sordariomycetes</taxon>
        <taxon>Xylariomycetidae</taxon>
        <taxon>Amphisphaeriales</taxon>
        <taxon>Sporocadaceae</taxon>
        <taxon>Truncatella</taxon>
    </lineage>
</organism>
<accession>A0A9P8UB89</accession>
<comment type="caution">
    <text evidence="1">The sequence shown here is derived from an EMBL/GenBank/DDBJ whole genome shotgun (WGS) entry which is preliminary data.</text>
</comment>
<dbReference type="EMBL" id="JAGPXC010000011">
    <property type="protein sequence ID" value="KAH6645707.1"/>
    <property type="molecule type" value="Genomic_DNA"/>
</dbReference>
<dbReference type="Proteomes" id="UP000758603">
    <property type="component" value="Unassembled WGS sequence"/>
</dbReference>